<reference evidence="1" key="2">
    <citation type="journal article" date="2015" name="Data Brief">
        <title>Shoot transcriptome of the giant reed, Arundo donax.</title>
        <authorList>
            <person name="Barrero R.A."/>
            <person name="Guerrero F.D."/>
            <person name="Moolhuijzen P."/>
            <person name="Goolsby J.A."/>
            <person name="Tidwell J."/>
            <person name="Bellgard S.E."/>
            <person name="Bellgard M.I."/>
        </authorList>
    </citation>
    <scope>NUCLEOTIDE SEQUENCE</scope>
    <source>
        <tissue evidence="1">Shoot tissue taken approximately 20 cm above the soil surface</tissue>
    </source>
</reference>
<name>A0A0A9DUF3_ARUDO</name>
<accession>A0A0A9DUF3</accession>
<protein>
    <submittedName>
        <fullName evidence="1">Uncharacterized protein</fullName>
    </submittedName>
</protein>
<proteinExistence type="predicted"/>
<sequence>MILLVLVLVKFPVLVRIREKGTHPVLSHIILLLLELDVDLLLKLGNLL</sequence>
<evidence type="ECO:0000313" key="1">
    <source>
        <dbReference type="EMBL" id="JAD92164.1"/>
    </source>
</evidence>
<dbReference type="AlphaFoldDB" id="A0A0A9DUF3"/>
<organism evidence="1">
    <name type="scientific">Arundo donax</name>
    <name type="common">Giant reed</name>
    <name type="synonym">Donax arundinaceus</name>
    <dbReference type="NCBI Taxonomy" id="35708"/>
    <lineage>
        <taxon>Eukaryota</taxon>
        <taxon>Viridiplantae</taxon>
        <taxon>Streptophyta</taxon>
        <taxon>Embryophyta</taxon>
        <taxon>Tracheophyta</taxon>
        <taxon>Spermatophyta</taxon>
        <taxon>Magnoliopsida</taxon>
        <taxon>Liliopsida</taxon>
        <taxon>Poales</taxon>
        <taxon>Poaceae</taxon>
        <taxon>PACMAD clade</taxon>
        <taxon>Arundinoideae</taxon>
        <taxon>Arundineae</taxon>
        <taxon>Arundo</taxon>
    </lineage>
</organism>
<reference evidence="1" key="1">
    <citation type="submission" date="2014-09" db="EMBL/GenBank/DDBJ databases">
        <authorList>
            <person name="Magalhaes I.L.F."/>
            <person name="Oliveira U."/>
            <person name="Santos F.R."/>
            <person name="Vidigal T.H.D.A."/>
            <person name="Brescovit A.D."/>
            <person name="Santos A.J."/>
        </authorList>
    </citation>
    <scope>NUCLEOTIDE SEQUENCE</scope>
    <source>
        <tissue evidence="1">Shoot tissue taken approximately 20 cm above the soil surface</tissue>
    </source>
</reference>
<dbReference type="EMBL" id="GBRH01205731">
    <property type="protein sequence ID" value="JAD92164.1"/>
    <property type="molecule type" value="Transcribed_RNA"/>
</dbReference>